<dbReference type="GO" id="GO:0003677">
    <property type="term" value="F:DNA binding"/>
    <property type="evidence" value="ECO:0007669"/>
    <property type="project" value="InterPro"/>
</dbReference>
<evidence type="ECO:0000259" key="1">
    <source>
        <dbReference type="Pfam" id="PF02384"/>
    </source>
</evidence>
<dbReference type="Pfam" id="PF02384">
    <property type="entry name" value="N6_Mtase"/>
    <property type="match status" value="1"/>
</dbReference>
<reference evidence="2 3" key="1">
    <citation type="submission" date="2009-01" db="EMBL/GenBank/DDBJ databases">
        <authorList>
            <person name="Qin X."/>
            <person name="Bachman B."/>
            <person name="Battles P."/>
            <person name="Bell A."/>
            <person name="Bess C."/>
            <person name="Bickham C."/>
            <person name="Chaboub L."/>
            <person name="Chen D."/>
            <person name="Coyle M."/>
            <person name="Deiros D.R."/>
            <person name="Dinh H."/>
            <person name="Forbes L."/>
            <person name="Fowler G."/>
            <person name="Francisco L."/>
            <person name="Fu Q."/>
            <person name="Gubbala S."/>
            <person name="Hale W."/>
            <person name="Han Y."/>
            <person name="Hemphill L."/>
            <person name="Highlander S.K."/>
            <person name="Hirani K."/>
            <person name="Hogues M."/>
            <person name="Jackson L."/>
            <person name="Jakkamsetti A."/>
            <person name="Javaid M."/>
            <person name="Jiang H."/>
            <person name="Korchina V."/>
            <person name="Kovar C."/>
            <person name="Lara F."/>
            <person name="Lee S."/>
            <person name="Mata R."/>
            <person name="Mathew T."/>
            <person name="Moen C."/>
            <person name="Morales K."/>
            <person name="Munidasa M."/>
            <person name="Nazareth L."/>
            <person name="Ngo R."/>
            <person name="Nguyen L."/>
            <person name="Okwuonu G."/>
            <person name="Ongeri F."/>
            <person name="Patil S."/>
            <person name="Petrosino J."/>
            <person name="Pham C."/>
            <person name="Pham P."/>
            <person name="Pu L.-L."/>
            <person name="Puazo M."/>
            <person name="Raj R."/>
            <person name="Reid J."/>
            <person name="Rouhana J."/>
            <person name="Saada N."/>
            <person name="Shang Y."/>
            <person name="Simmons D."/>
            <person name="Thornton R."/>
            <person name="Warren J."/>
            <person name="Weissenberger G."/>
            <person name="Zhang J."/>
            <person name="Zhang L."/>
            <person name="Zhou C."/>
            <person name="Zhu D."/>
            <person name="Muzny D."/>
            <person name="Worley K."/>
            <person name="Gibbs R."/>
        </authorList>
    </citation>
    <scope>NUCLEOTIDE SEQUENCE [LARGE SCALE GENOMIC DNA]</scope>
    <source>
        <strain evidence="2 3">DSM 16047</strain>
    </source>
</reference>
<dbReference type="PANTHER" id="PTHR41313">
    <property type="entry name" value="ADENINE-SPECIFIC METHYLTRANSFERASE"/>
    <property type="match status" value="1"/>
</dbReference>
<dbReference type="PATRIC" id="fig|525365.8.peg.858"/>
<evidence type="ECO:0000313" key="3">
    <source>
        <dbReference type="Proteomes" id="UP000005583"/>
    </source>
</evidence>
<dbReference type="CDD" id="cd02440">
    <property type="entry name" value="AdoMet_MTases"/>
    <property type="match status" value="1"/>
</dbReference>
<dbReference type="SUPFAM" id="SSF53335">
    <property type="entry name" value="S-adenosyl-L-methionine-dependent methyltransferases"/>
    <property type="match status" value="1"/>
</dbReference>
<feature type="domain" description="DNA methylase adenine-specific" evidence="1">
    <location>
        <begin position="89"/>
        <end position="318"/>
    </location>
</feature>
<dbReference type="GO" id="GO:0032259">
    <property type="term" value="P:methylation"/>
    <property type="evidence" value="ECO:0007669"/>
    <property type="project" value="UniProtKB-KW"/>
</dbReference>
<dbReference type="PRINTS" id="PR00507">
    <property type="entry name" value="N12N6MTFRASE"/>
</dbReference>
<dbReference type="PIRSF" id="PIRSF026567">
    <property type="entry name" value="Adenine_mtase_bact_prd"/>
    <property type="match status" value="1"/>
</dbReference>
<dbReference type="Gene3D" id="3.40.50.150">
    <property type="entry name" value="Vaccinia Virus protein VP39"/>
    <property type="match status" value="1"/>
</dbReference>
<dbReference type="GO" id="GO:0008170">
    <property type="term" value="F:N-methyltransferase activity"/>
    <property type="evidence" value="ECO:0007669"/>
    <property type="project" value="InterPro"/>
</dbReference>
<name>C2EM74_9LACO</name>
<dbReference type="InterPro" id="IPR003356">
    <property type="entry name" value="DNA_methylase_A-5"/>
</dbReference>
<dbReference type="InterPro" id="IPR029063">
    <property type="entry name" value="SAM-dependent_MTases_sf"/>
</dbReference>
<dbReference type="InterPro" id="IPR016843">
    <property type="entry name" value="S-AdoMet-dep_Ade-MeTrfase_prd"/>
</dbReference>
<dbReference type="STRING" id="525365.HMPREF0548_0770"/>
<accession>C2EM74</accession>
<comment type="caution">
    <text evidence="2">The sequence shown here is derived from an EMBL/GenBank/DDBJ whole genome shotgun (WGS) entry which is preliminary data.</text>
</comment>
<keyword evidence="3" id="KW-1185">Reference proteome</keyword>
<dbReference type="eggNOG" id="COG0827">
    <property type="taxonomic scope" value="Bacteria"/>
</dbReference>
<keyword evidence="2" id="KW-0808">Transferase</keyword>
<dbReference type="Proteomes" id="UP000005583">
    <property type="component" value="Unassembled WGS sequence"/>
</dbReference>
<sequence length="338" mass="38146">MEGDSMENFEKLFNQFLDCVQTLQTALNVSFTEALVETFDNLEQGKIKVENGAPDHATVEKLSKKYQALNYDQISQKDKAQVFTFLTLKAVNDDGLNANQMPTPPAISTVIAMLMHKLLKDEKMEVVDPTVGTGNLLFSIVAQLKALNHSKDNYQLVGIDNDEEMLNLADVAAHLNDIDIELYCQDALMPWMCPNADAIVSDLPIGYYPIDNNAKNFENRAKKGHSLAHLLLIEQIIKNLKPNGYAFLVVPKSILSGKIGADFMPWLTKKVYLKAIVELPDDMFRNKFNQKSILVFQNHGDQAKASEVLLSKLDSLKKEESLIRFNVKLNEWYNKILH</sequence>
<dbReference type="PANTHER" id="PTHR41313:SF1">
    <property type="entry name" value="DNA METHYLASE ADENINE-SPECIFIC DOMAIN-CONTAINING PROTEIN"/>
    <property type="match status" value="1"/>
</dbReference>
<dbReference type="InterPro" id="IPR052933">
    <property type="entry name" value="DNA_Protect_Modify"/>
</dbReference>
<dbReference type="HOGENOM" id="CLU_073534_0_0_9"/>
<keyword evidence="2" id="KW-0489">Methyltransferase</keyword>
<evidence type="ECO:0000313" key="2">
    <source>
        <dbReference type="EMBL" id="EEJ72351.1"/>
    </source>
</evidence>
<protein>
    <submittedName>
        <fullName evidence="2">N-6 DNA Methylase</fullName>
    </submittedName>
</protein>
<proteinExistence type="predicted"/>
<dbReference type="AlphaFoldDB" id="C2EM74"/>
<organism evidence="2 3">
    <name type="scientific">Lactobacillus ultunensis DSM 16047</name>
    <dbReference type="NCBI Taxonomy" id="525365"/>
    <lineage>
        <taxon>Bacteria</taxon>
        <taxon>Bacillati</taxon>
        <taxon>Bacillota</taxon>
        <taxon>Bacilli</taxon>
        <taxon>Lactobacillales</taxon>
        <taxon>Lactobacillaceae</taxon>
        <taxon>Lactobacillus</taxon>
    </lineage>
</organism>
<dbReference type="EMBL" id="ACGU01000040">
    <property type="protein sequence ID" value="EEJ72351.1"/>
    <property type="molecule type" value="Genomic_DNA"/>
</dbReference>
<gene>
    <name evidence="2" type="ORF">HMPREF0548_0770</name>
</gene>